<dbReference type="SUPFAM" id="SSF50610">
    <property type="entry name" value="mu transposase, C-terminal domain"/>
    <property type="match status" value="1"/>
</dbReference>
<dbReference type="Proteomes" id="UP000248291">
    <property type="component" value="Unassembled WGS sequence"/>
</dbReference>
<protein>
    <submittedName>
        <fullName evidence="3">Transposase InsO and inactivated derivatives</fullName>
    </submittedName>
</protein>
<dbReference type="InterPro" id="IPR015378">
    <property type="entry name" value="Transposase-like_Mu_C"/>
</dbReference>
<evidence type="ECO:0000313" key="4">
    <source>
        <dbReference type="Proteomes" id="UP000248291"/>
    </source>
</evidence>
<dbReference type="InterPro" id="IPR036397">
    <property type="entry name" value="RNaseH_sf"/>
</dbReference>
<organism evidence="3 4">
    <name type="scientific">Pseudomonas syringae pv. actinidiae</name>
    <dbReference type="NCBI Taxonomy" id="103796"/>
    <lineage>
        <taxon>Bacteria</taxon>
        <taxon>Pseudomonadati</taxon>
        <taxon>Pseudomonadota</taxon>
        <taxon>Gammaproteobacteria</taxon>
        <taxon>Pseudomonadales</taxon>
        <taxon>Pseudomonadaceae</taxon>
        <taxon>Pseudomonas</taxon>
        <taxon>Pseudomonas syringae</taxon>
    </lineage>
</organism>
<proteinExistence type="predicted"/>
<evidence type="ECO:0000313" key="3">
    <source>
        <dbReference type="EMBL" id="GBH17993.1"/>
    </source>
</evidence>
<dbReference type="Gene3D" id="3.30.420.10">
    <property type="entry name" value="Ribonuclease H-like superfamily/Ribonuclease H"/>
    <property type="match status" value="1"/>
</dbReference>
<dbReference type="InterPro" id="IPR012337">
    <property type="entry name" value="RNaseH-like_sf"/>
</dbReference>
<dbReference type="GO" id="GO:0015074">
    <property type="term" value="P:DNA integration"/>
    <property type="evidence" value="ECO:0007669"/>
    <property type="project" value="InterPro"/>
</dbReference>
<dbReference type="Pfam" id="PF09299">
    <property type="entry name" value="Mu-transpos_C"/>
    <property type="match status" value="1"/>
</dbReference>
<gene>
    <name evidence="3" type="ORF">KPSA3_03970</name>
</gene>
<dbReference type="AlphaFoldDB" id="A0AAN4Q7G1"/>
<sequence>MQVMGKLFRKQHTSYVRVWEEVRFQCSQLKIAIPSQTTVTKRIKSLGERQLYRLKHGAEAANQKYGAKPGKVQLSRPLERVQMDHTLADVILVDDENRKPLFRPWITFVIDVFTRVILGYYVAFHAPQIMSVACAVTHAVLPKRRYLKNLGCADVLHPFYGVPELLHMDNAREFRSLAFRKACAIHGIATEWRPLGRKHYGGHVERLIGTMMTSSVHFLPGTTMSNIIQKGDYDSAKNATMTIGEFTKWFAGEVEMYNYKEHSALKCSPAKKWEKSFKTQSGESHYQKLITDPFKFRLNFMPEKSRTVQRSGIEIFNNFYYAPEIKNHVGEKNITIKYDPFSLSIVWARLNNDYVVLRFLSLGADDLSYEQYLVQALQQKRSKTKEIPENIIAIREENEKIVKTSTQLTKKARRNVKAKEAYVVHVQNQHFEPSSPDIKTPPRSKLDFTKKPQIFESEDF</sequence>
<dbReference type="SUPFAM" id="SSF53098">
    <property type="entry name" value="Ribonuclease H-like"/>
    <property type="match status" value="1"/>
</dbReference>
<evidence type="ECO:0000256" key="1">
    <source>
        <dbReference type="SAM" id="MobiDB-lite"/>
    </source>
</evidence>
<dbReference type="InterPro" id="IPR009004">
    <property type="entry name" value="Transposase_Mu_C"/>
</dbReference>
<evidence type="ECO:0000259" key="2">
    <source>
        <dbReference type="PROSITE" id="PS50994"/>
    </source>
</evidence>
<dbReference type="InterPro" id="IPR001584">
    <property type="entry name" value="Integrase_cat-core"/>
</dbReference>
<dbReference type="EMBL" id="BGKA01000138">
    <property type="protein sequence ID" value="GBH17993.1"/>
    <property type="molecule type" value="Genomic_DNA"/>
</dbReference>
<accession>A0AAN4Q7G1</accession>
<reference evidence="3 4" key="1">
    <citation type="submission" date="2018-04" db="EMBL/GenBank/DDBJ databases">
        <title>Draft genome sequence of Pseudomonas syringae pv. actinidiae biovar 3 strains isolated from kiwifruit in Kagawa prefecture.</title>
        <authorList>
            <person name="Tabuchi M."/>
            <person name="Saito M."/>
            <person name="Fujiwara S."/>
            <person name="Sasa N."/>
            <person name="Akimitsu K."/>
            <person name="Gomi K."/>
            <person name="Konishi-Sugita S."/>
            <person name="Hamano K."/>
            <person name="Kataoka I."/>
        </authorList>
    </citation>
    <scope>NUCLEOTIDE SEQUENCE [LARGE SCALE GENOMIC DNA]</scope>
    <source>
        <strain evidence="3 4">MAFF212211</strain>
    </source>
</reference>
<feature type="domain" description="Integrase catalytic" evidence="2">
    <location>
        <begin position="73"/>
        <end position="277"/>
    </location>
</feature>
<feature type="region of interest" description="Disordered" evidence="1">
    <location>
        <begin position="429"/>
        <end position="460"/>
    </location>
</feature>
<comment type="caution">
    <text evidence="3">The sequence shown here is derived from an EMBL/GenBank/DDBJ whole genome shotgun (WGS) entry which is preliminary data.</text>
</comment>
<name>A0AAN4Q7G1_PSESF</name>
<dbReference type="PROSITE" id="PS50994">
    <property type="entry name" value="INTEGRASE"/>
    <property type="match status" value="1"/>
</dbReference>
<dbReference type="GO" id="GO:0003676">
    <property type="term" value="F:nucleic acid binding"/>
    <property type="evidence" value="ECO:0007669"/>
    <property type="project" value="InterPro"/>
</dbReference>